<dbReference type="SUPFAM" id="SSF50956">
    <property type="entry name" value="Thermostable phytase (3-phytase)"/>
    <property type="match status" value="1"/>
</dbReference>
<protein>
    <submittedName>
        <fullName evidence="1">Esterase-like activity of phytase family protein</fullName>
    </submittedName>
</protein>
<comment type="caution">
    <text evidence="1">The sequence shown here is derived from an EMBL/GenBank/DDBJ whole genome shotgun (WGS) entry which is preliminary data.</text>
</comment>
<dbReference type="GeneID" id="75183542"/>
<dbReference type="Proteomes" id="UP000298111">
    <property type="component" value="Unassembled WGS sequence"/>
</dbReference>
<dbReference type="RefSeq" id="WP_135566541.1">
    <property type="nucleotide sequence ID" value="NZ_BNEJ01000011.1"/>
</dbReference>
<name>A0A6C1C2L9_9ACTN</name>
<evidence type="ECO:0000313" key="1">
    <source>
        <dbReference type="EMBL" id="TGG90011.1"/>
    </source>
</evidence>
<reference evidence="1 2" key="1">
    <citation type="submission" date="2018-10" db="EMBL/GenBank/DDBJ databases">
        <title>Isolation of pseudouridimycin from Streptomyces albus DSM 40763.</title>
        <authorList>
            <person name="Rosenqvist P."/>
            <person name="Metsae-Ketelae M."/>
            <person name="Virta P."/>
        </authorList>
    </citation>
    <scope>NUCLEOTIDE SEQUENCE [LARGE SCALE GENOMIC DNA]</scope>
    <source>
        <strain evidence="1 2">DSM 40763</strain>
    </source>
</reference>
<dbReference type="EMBL" id="RCIY01000001">
    <property type="protein sequence ID" value="TGG90011.1"/>
    <property type="molecule type" value="Genomic_DNA"/>
</dbReference>
<organism evidence="1 2">
    <name type="scientific">Streptomyces albus</name>
    <dbReference type="NCBI Taxonomy" id="1888"/>
    <lineage>
        <taxon>Bacteria</taxon>
        <taxon>Bacillati</taxon>
        <taxon>Actinomycetota</taxon>
        <taxon>Actinomycetes</taxon>
        <taxon>Kitasatosporales</taxon>
        <taxon>Streptomycetaceae</taxon>
        <taxon>Streptomyces</taxon>
    </lineage>
</organism>
<dbReference type="AlphaFoldDB" id="A0A6C1C2L9"/>
<proteinExistence type="predicted"/>
<dbReference type="PROSITE" id="PS51257">
    <property type="entry name" value="PROKAR_LIPOPROTEIN"/>
    <property type="match status" value="1"/>
</dbReference>
<evidence type="ECO:0000313" key="2">
    <source>
        <dbReference type="Proteomes" id="UP000298111"/>
    </source>
</evidence>
<dbReference type="InterPro" id="IPR027372">
    <property type="entry name" value="Phytase-like_dom"/>
</dbReference>
<accession>A0A6C1C2L9</accession>
<sequence length="371" mass="39178">MRLRIPLALATAAAALAGCVTVQTATAAPAAARHRAGPEARQQHACSSSVAIRGWSDSLDKTTFRGLPVAGLSALAPDGHGRYVALSDRSALFTLDVARGPVPHARTVGAAPLADANGAPLDSEGLVVRRDGSRLVTSETEPSIGRYAADGTFTGERLPVPAMLRVEPDGRAQRNQTFEGLTAWRGGHRLTASMEGPLRGDGTDGAGRPLVRFQNWRLPKERQPGGQALPVAQWAYPVDDGLAVAEIAAAGDGRLLVLERGYDVATKANTIRLYLADPRRAGDVRDVARLHTGQGGVRPVRKTLLADLGDCPDLGAPNPSPQPNPLLDNIEAMAVAGRAHGRLELLLASDDNESAQQVTRLYRLAVRLPHP</sequence>
<dbReference type="Pfam" id="PF13449">
    <property type="entry name" value="Phytase-like"/>
    <property type="match status" value="1"/>
</dbReference>
<gene>
    <name evidence="1" type="ORF">D8771_00100</name>
</gene>